<proteinExistence type="predicted"/>
<gene>
    <name evidence="3" type="ORF">HYG86_15705</name>
</gene>
<dbReference type="AlphaFoldDB" id="A0A7G9WBP7"/>
<dbReference type="KEGG" id="acae:HYG86_15705"/>
<keyword evidence="4" id="KW-1185">Reference proteome</keyword>
<sequence>MRNINLLPLQYRPEPKFIFKRFATVLLASVVLLTVLGSFIGLRINILSTNKLINSANANIEALENNLLAVDNENSHLQNVRDIVMLMEKIDASYISQVEVFNDLAKHTPPAVTITNASIYPEGIILNGRVSNLSAVSLFLQSLNSWNMYEGFSIPHVNLVEGQYVFQVQGSLRRGE</sequence>
<evidence type="ECO:0000313" key="3">
    <source>
        <dbReference type="EMBL" id="QNO16109.1"/>
    </source>
</evidence>
<reference evidence="3 4" key="1">
    <citation type="submission" date="2020-07" db="EMBL/GenBank/DDBJ databases">
        <title>Alkalicella. sp. LB2 genome.</title>
        <authorList>
            <person name="Postec A."/>
            <person name="Quemeneur M."/>
        </authorList>
    </citation>
    <scope>NUCLEOTIDE SEQUENCE [LARGE SCALE GENOMIC DNA]</scope>
    <source>
        <strain evidence="3 4">LB2</strain>
    </source>
</reference>
<keyword evidence="1" id="KW-0175">Coiled coil</keyword>
<evidence type="ECO:0000256" key="2">
    <source>
        <dbReference type="SAM" id="Phobius"/>
    </source>
</evidence>
<dbReference type="EMBL" id="CP058559">
    <property type="protein sequence ID" value="QNO16109.1"/>
    <property type="molecule type" value="Genomic_DNA"/>
</dbReference>
<feature type="coiled-coil region" evidence="1">
    <location>
        <begin position="46"/>
        <end position="80"/>
    </location>
</feature>
<keyword evidence="2" id="KW-0812">Transmembrane</keyword>
<organism evidence="3 4">
    <name type="scientific">Alkalicella caledoniensis</name>
    <dbReference type="NCBI Taxonomy" id="2731377"/>
    <lineage>
        <taxon>Bacteria</taxon>
        <taxon>Bacillati</taxon>
        <taxon>Bacillota</taxon>
        <taxon>Clostridia</taxon>
        <taxon>Eubacteriales</taxon>
        <taxon>Proteinivoracaceae</taxon>
        <taxon>Alkalicella</taxon>
    </lineage>
</organism>
<dbReference type="RefSeq" id="WP_213166504.1">
    <property type="nucleotide sequence ID" value="NZ_CP058559.1"/>
</dbReference>
<keyword evidence="2" id="KW-0472">Membrane</keyword>
<evidence type="ECO:0000313" key="4">
    <source>
        <dbReference type="Proteomes" id="UP000516160"/>
    </source>
</evidence>
<protein>
    <submittedName>
        <fullName evidence="3">Uncharacterized protein</fullName>
    </submittedName>
</protein>
<feature type="transmembrane region" description="Helical" evidence="2">
    <location>
        <begin position="21"/>
        <end position="42"/>
    </location>
</feature>
<evidence type="ECO:0000256" key="1">
    <source>
        <dbReference type="SAM" id="Coils"/>
    </source>
</evidence>
<dbReference type="Proteomes" id="UP000516160">
    <property type="component" value="Chromosome"/>
</dbReference>
<keyword evidence="2" id="KW-1133">Transmembrane helix</keyword>
<accession>A0A7G9WBP7</accession>
<name>A0A7G9WBP7_ALKCA</name>